<feature type="domain" description="Major facilitator superfamily (MFS) profile" evidence="10">
    <location>
        <begin position="1"/>
        <end position="263"/>
    </location>
</feature>
<evidence type="ECO:0000256" key="4">
    <source>
        <dbReference type="ARBA" id="ARBA00022692"/>
    </source>
</evidence>
<sequence>GIVPCLLMIVGLFLIPESPRWLAKVGREEESESALLRLRGNESDVTREAHEIQESIEMVKGIPKIGILDLFESKNLRRPLIIGVGLMIFQQFGGVNGIGFYSTHIFLDAGFSERVGTICYALIQIPFTVLGAMLMDKSGRRPLIMISSLGMCIGCALSGTSFYLKEENVWVPSMTFAGLIVYVSSFSIGMGAGPWVIMSEIFPIHMKGIGGSLVVVVSWLGAWIVSFTFNFLNDWSSAGTFFLYGGVCASAVAFAGAVVPETKGKTLEEIQELMD</sequence>
<keyword evidence="5 8" id="KW-1133">Transmembrane helix</keyword>
<dbReference type="Pfam" id="PF00083">
    <property type="entry name" value="Sugar_tr"/>
    <property type="match status" value="1"/>
</dbReference>
<name>S8DK53_9LAMI</name>
<protein>
    <recommendedName>
        <fullName evidence="10">Major facilitator superfamily (MFS) profile domain-containing protein</fullName>
    </recommendedName>
</protein>
<keyword evidence="6 8" id="KW-0472">Membrane</keyword>
<feature type="chain" id="PRO_5004562338" description="Major facilitator superfamily (MFS) profile domain-containing protein" evidence="9">
    <location>
        <begin position="24"/>
        <end position="275"/>
    </location>
</feature>
<keyword evidence="3" id="KW-0813">Transport</keyword>
<dbReference type="OrthoDB" id="6133115at2759"/>
<evidence type="ECO:0000256" key="5">
    <source>
        <dbReference type="ARBA" id="ARBA00022989"/>
    </source>
</evidence>
<dbReference type="PROSITE" id="PS50850">
    <property type="entry name" value="MFS"/>
    <property type="match status" value="1"/>
</dbReference>
<evidence type="ECO:0000259" key="10">
    <source>
        <dbReference type="PROSITE" id="PS50850"/>
    </source>
</evidence>
<keyword evidence="12" id="KW-1185">Reference proteome</keyword>
<dbReference type="AlphaFoldDB" id="S8DK53"/>
<keyword evidence="3" id="KW-0762">Sugar transport</keyword>
<gene>
    <name evidence="11" type="ORF">M569_11497</name>
</gene>
<comment type="similarity">
    <text evidence="2">Belongs to the major facilitator superfamily. Sugar transporter (TC 2.A.1.1) family.</text>
</comment>
<dbReference type="InterPro" id="IPR050549">
    <property type="entry name" value="MFS_Trehalose_Transporter"/>
</dbReference>
<evidence type="ECO:0000256" key="1">
    <source>
        <dbReference type="ARBA" id="ARBA00004141"/>
    </source>
</evidence>
<evidence type="ECO:0000256" key="9">
    <source>
        <dbReference type="SAM" id="SignalP"/>
    </source>
</evidence>
<keyword evidence="9" id="KW-0732">Signal</keyword>
<keyword evidence="4 8" id="KW-0812">Transmembrane</keyword>
<organism evidence="11 12">
    <name type="scientific">Genlisea aurea</name>
    <dbReference type="NCBI Taxonomy" id="192259"/>
    <lineage>
        <taxon>Eukaryota</taxon>
        <taxon>Viridiplantae</taxon>
        <taxon>Streptophyta</taxon>
        <taxon>Embryophyta</taxon>
        <taxon>Tracheophyta</taxon>
        <taxon>Spermatophyta</taxon>
        <taxon>Magnoliopsida</taxon>
        <taxon>eudicotyledons</taxon>
        <taxon>Gunneridae</taxon>
        <taxon>Pentapetalae</taxon>
        <taxon>asterids</taxon>
        <taxon>lamiids</taxon>
        <taxon>Lamiales</taxon>
        <taxon>Lentibulariaceae</taxon>
        <taxon>Genlisea</taxon>
    </lineage>
</organism>
<dbReference type="Proteomes" id="UP000015453">
    <property type="component" value="Unassembled WGS sequence"/>
</dbReference>
<feature type="non-terminal residue" evidence="11">
    <location>
        <position position="1"/>
    </location>
</feature>
<comment type="caution">
    <text evidence="11">The sequence shown here is derived from an EMBL/GenBank/DDBJ whole genome shotgun (WGS) entry which is preliminary data.</text>
</comment>
<feature type="transmembrane region" description="Helical" evidence="8">
    <location>
        <begin position="142"/>
        <end position="164"/>
    </location>
</feature>
<evidence type="ECO:0000313" key="12">
    <source>
        <dbReference type="Proteomes" id="UP000015453"/>
    </source>
</evidence>
<dbReference type="PANTHER" id="PTHR48021:SF37">
    <property type="entry name" value="SUGAR TRANSPORTER ERD6-LIKE 16"/>
    <property type="match status" value="1"/>
</dbReference>
<feature type="signal peptide" evidence="9">
    <location>
        <begin position="1"/>
        <end position="23"/>
    </location>
</feature>
<comment type="similarity">
    <text evidence="7">Belongs to the major facilitator superfamily. Phosphate:H(+) symporter (TC 2.A.1.9) family.</text>
</comment>
<dbReference type="EMBL" id="AUSU01005579">
    <property type="protein sequence ID" value="EPS63288.1"/>
    <property type="molecule type" value="Genomic_DNA"/>
</dbReference>
<dbReference type="PRINTS" id="PR00171">
    <property type="entry name" value="SUGRTRNSPORT"/>
</dbReference>
<dbReference type="PANTHER" id="PTHR48021">
    <property type="match status" value="1"/>
</dbReference>
<evidence type="ECO:0000256" key="8">
    <source>
        <dbReference type="SAM" id="Phobius"/>
    </source>
</evidence>
<dbReference type="SUPFAM" id="SSF103473">
    <property type="entry name" value="MFS general substrate transporter"/>
    <property type="match status" value="1"/>
</dbReference>
<proteinExistence type="inferred from homology"/>
<feature type="transmembrane region" description="Helical" evidence="8">
    <location>
        <begin position="115"/>
        <end position="135"/>
    </location>
</feature>
<dbReference type="InterPro" id="IPR036259">
    <property type="entry name" value="MFS_trans_sf"/>
</dbReference>
<dbReference type="InterPro" id="IPR005828">
    <property type="entry name" value="MFS_sugar_transport-like"/>
</dbReference>
<accession>S8DK53</accession>
<evidence type="ECO:0000256" key="7">
    <source>
        <dbReference type="ARBA" id="ARBA00044504"/>
    </source>
</evidence>
<dbReference type="InterPro" id="IPR020846">
    <property type="entry name" value="MFS_dom"/>
</dbReference>
<dbReference type="GO" id="GO:0022857">
    <property type="term" value="F:transmembrane transporter activity"/>
    <property type="evidence" value="ECO:0007669"/>
    <property type="project" value="InterPro"/>
</dbReference>
<reference evidence="11 12" key="1">
    <citation type="journal article" date="2013" name="BMC Genomics">
        <title>The miniature genome of a carnivorous plant Genlisea aurea contains a low number of genes and short non-coding sequences.</title>
        <authorList>
            <person name="Leushkin E.V."/>
            <person name="Sutormin R.A."/>
            <person name="Nabieva E.R."/>
            <person name="Penin A.A."/>
            <person name="Kondrashov A.S."/>
            <person name="Logacheva M.D."/>
        </authorList>
    </citation>
    <scope>NUCLEOTIDE SEQUENCE [LARGE SCALE GENOMIC DNA]</scope>
</reference>
<feature type="transmembrane region" description="Helical" evidence="8">
    <location>
        <begin position="209"/>
        <end position="229"/>
    </location>
</feature>
<dbReference type="Gene3D" id="1.20.1250.20">
    <property type="entry name" value="MFS general substrate transporter like domains"/>
    <property type="match status" value="1"/>
</dbReference>
<evidence type="ECO:0000256" key="6">
    <source>
        <dbReference type="ARBA" id="ARBA00023136"/>
    </source>
</evidence>
<dbReference type="InterPro" id="IPR003663">
    <property type="entry name" value="Sugar/inositol_transpt"/>
</dbReference>
<evidence type="ECO:0000256" key="3">
    <source>
        <dbReference type="ARBA" id="ARBA00022597"/>
    </source>
</evidence>
<evidence type="ECO:0000313" key="11">
    <source>
        <dbReference type="EMBL" id="EPS63288.1"/>
    </source>
</evidence>
<dbReference type="GO" id="GO:0016020">
    <property type="term" value="C:membrane"/>
    <property type="evidence" value="ECO:0007669"/>
    <property type="project" value="UniProtKB-SubCell"/>
</dbReference>
<evidence type="ECO:0000256" key="2">
    <source>
        <dbReference type="ARBA" id="ARBA00010992"/>
    </source>
</evidence>
<feature type="transmembrane region" description="Helical" evidence="8">
    <location>
        <begin position="80"/>
        <end position="103"/>
    </location>
</feature>
<feature type="transmembrane region" description="Helical" evidence="8">
    <location>
        <begin position="241"/>
        <end position="259"/>
    </location>
</feature>
<feature type="transmembrane region" description="Helical" evidence="8">
    <location>
        <begin position="176"/>
        <end position="197"/>
    </location>
</feature>
<comment type="subcellular location">
    <subcellularLocation>
        <location evidence="1">Membrane</location>
        <topology evidence="1">Multi-pass membrane protein</topology>
    </subcellularLocation>
</comment>